<dbReference type="InterPro" id="IPR043502">
    <property type="entry name" value="DNA/RNA_pol_sf"/>
</dbReference>
<dbReference type="Proteomes" id="UP001153555">
    <property type="component" value="Unassembled WGS sequence"/>
</dbReference>
<keyword evidence="3" id="KW-1185">Reference proteome</keyword>
<comment type="caution">
    <text evidence="2">The sequence shown here is derived from an EMBL/GenBank/DDBJ whole genome shotgun (WGS) entry which is preliminary data.</text>
</comment>
<evidence type="ECO:0000313" key="2">
    <source>
        <dbReference type="EMBL" id="CAA0840414.1"/>
    </source>
</evidence>
<keyword evidence="2" id="KW-0808">Transferase</keyword>
<proteinExistence type="predicted"/>
<feature type="domain" description="Reverse transcriptase Ty1/copia-type" evidence="1">
    <location>
        <begin position="106"/>
        <end position="249"/>
    </location>
</feature>
<dbReference type="OrthoDB" id="1740642at2759"/>
<dbReference type="Pfam" id="PF07727">
    <property type="entry name" value="RVT_2"/>
    <property type="match status" value="1"/>
</dbReference>
<accession>A0A9N7NXZ1</accession>
<dbReference type="GO" id="GO:0016301">
    <property type="term" value="F:kinase activity"/>
    <property type="evidence" value="ECO:0007669"/>
    <property type="project" value="UniProtKB-KW"/>
</dbReference>
<evidence type="ECO:0000313" key="3">
    <source>
        <dbReference type="Proteomes" id="UP001153555"/>
    </source>
</evidence>
<name>A0A9N7NXZ1_STRHE</name>
<feature type="non-terminal residue" evidence="2">
    <location>
        <position position="250"/>
    </location>
</feature>
<protein>
    <submittedName>
        <fullName evidence="2">Cysteine-rich RLK (RECEPTOR-like protein kinase) 8</fullName>
    </submittedName>
</protein>
<gene>
    <name evidence="2" type="ORF">SHERM_00495</name>
</gene>
<reference evidence="2" key="1">
    <citation type="submission" date="2019-12" db="EMBL/GenBank/DDBJ databases">
        <authorList>
            <person name="Scholes J."/>
        </authorList>
    </citation>
    <scope>NUCLEOTIDE SEQUENCE</scope>
</reference>
<evidence type="ECO:0000259" key="1">
    <source>
        <dbReference type="Pfam" id="PF07727"/>
    </source>
</evidence>
<keyword evidence="2" id="KW-0418">Kinase</keyword>
<dbReference type="EMBL" id="CACSLK010032525">
    <property type="protein sequence ID" value="CAA0840414.1"/>
    <property type="molecule type" value="Genomic_DNA"/>
</dbReference>
<dbReference type="InterPro" id="IPR013103">
    <property type="entry name" value="RVT_2"/>
</dbReference>
<feature type="non-terminal residue" evidence="2">
    <location>
        <position position="1"/>
    </location>
</feature>
<organism evidence="2 3">
    <name type="scientific">Striga hermonthica</name>
    <name type="common">Purple witchweed</name>
    <name type="synonym">Buchnera hermonthica</name>
    <dbReference type="NCBI Taxonomy" id="68872"/>
    <lineage>
        <taxon>Eukaryota</taxon>
        <taxon>Viridiplantae</taxon>
        <taxon>Streptophyta</taxon>
        <taxon>Embryophyta</taxon>
        <taxon>Tracheophyta</taxon>
        <taxon>Spermatophyta</taxon>
        <taxon>Magnoliopsida</taxon>
        <taxon>eudicotyledons</taxon>
        <taxon>Gunneridae</taxon>
        <taxon>Pentapetalae</taxon>
        <taxon>asterids</taxon>
        <taxon>lamiids</taxon>
        <taxon>Lamiales</taxon>
        <taxon>Orobanchaceae</taxon>
        <taxon>Buchnereae</taxon>
        <taxon>Striga</taxon>
    </lineage>
</organism>
<dbReference type="AlphaFoldDB" id="A0A9N7NXZ1"/>
<dbReference type="SUPFAM" id="SSF56672">
    <property type="entry name" value="DNA/RNA polymerases"/>
    <property type="match status" value="1"/>
</dbReference>
<sequence>SIFTPLKRISPRSVPFATLTPKGFTLVNGISISLDSSSYMQFSVDPLSTNTSTNLPLISALNVIIFGPRFLLLTICNKDSSCGFSSLQSSPISNKNTSLPLHLWPGFIVNQMDVKSAFLNGISHEEAFVKQPKGFKDPSNPNHVYRLKKALYCLKQAPRAWIKRLTMYLLEKVFKRGGVDQTFFALKINTDLLVVQIYVDDIIFGSTSKKMVNNFVELMSSEFEMSLVGELSYFLGLQVKQGKDGISFHQ</sequence>